<dbReference type="Proteomes" id="UP000703269">
    <property type="component" value="Unassembled WGS sequence"/>
</dbReference>
<dbReference type="EMBL" id="BPQB01000044">
    <property type="protein sequence ID" value="GJE94959.1"/>
    <property type="molecule type" value="Genomic_DNA"/>
</dbReference>
<organism evidence="7 8">
    <name type="scientific">Phanerochaete sordida</name>
    <dbReference type="NCBI Taxonomy" id="48140"/>
    <lineage>
        <taxon>Eukaryota</taxon>
        <taxon>Fungi</taxon>
        <taxon>Dikarya</taxon>
        <taxon>Basidiomycota</taxon>
        <taxon>Agaricomycotina</taxon>
        <taxon>Agaricomycetes</taxon>
        <taxon>Polyporales</taxon>
        <taxon>Phanerochaetaceae</taxon>
        <taxon>Phanerochaete</taxon>
    </lineage>
</organism>
<keyword evidence="3 6" id="KW-1133">Transmembrane helix</keyword>
<evidence type="ECO:0000256" key="6">
    <source>
        <dbReference type="SAM" id="Phobius"/>
    </source>
</evidence>
<dbReference type="PANTHER" id="PTHR15549">
    <property type="entry name" value="PAIRED IMMUNOGLOBULIN-LIKE TYPE 2 RECEPTOR"/>
    <property type="match status" value="1"/>
</dbReference>
<gene>
    <name evidence="7" type="ORF">PsYK624_111350</name>
</gene>
<evidence type="ECO:0000256" key="3">
    <source>
        <dbReference type="ARBA" id="ARBA00022989"/>
    </source>
</evidence>
<keyword evidence="4 6" id="KW-0472">Membrane</keyword>
<evidence type="ECO:0000256" key="1">
    <source>
        <dbReference type="ARBA" id="ARBA00004167"/>
    </source>
</evidence>
<sequence>MFDVEEAKIYAQSHPNVFTGLVLNTSTFGMSATSSASSSASLTSSSPSLTSSTSSASSTSSTTPTTATAATTSSKSHVGAIVGGVVGGVAAALLGAVVVVWLLRQRKHPTGEQRSMHEASRAFLSESFAPSSPGQAVTKAKLYDPDDPATFPGMPTLPAGLGTSAQDTLRTVSAPSGGPLGYTGVAEI</sequence>
<dbReference type="GO" id="GO:0016020">
    <property type="term" value="C:membrane"/>
    <property type="evidence" value="ECO:0007669"/>
    <property type="project" value="UniProtKB-SubCell"/>
</dbReference>
<dbReference type="InterPro" id="IPR051694">
    <property type="entry name" value="Immunoregulatory_rcpt-like"/>
</dbReference>
<feature type="region of interest" description="Disordered" evidence="5">
    <location>
        <begin position="38"/>
        <end position="74"/>
    </location>
</feature>
<evidence type="ECO:0000313" key="7">
    <source>
        <dbReference type="EMBL" id="GJE94959.1"/>
    </source>
</evidence>
<comment type="subcellular location">
    <subcellularLocation>
        <location evidence="1">Membrane</location>
        <topology evidence="1">Single-pass membrane protein</topology>
    </subcellularLocation>
</comment>
<protein>
    <submittedName>
        <fullName evidence="7">Uncharacterized protein</fullName>
    </submittedName>
</protein>
<evidence type="ECO:0000313" key="8">
    <source>
        <dbReference type="Proteomes" id="UP000703269"/>
    </source>
</evidence>
<evidence type="ECO:0000256" key="4">
    <source>
        <dbReference type="ARBA" id="ARBA00023136"/>
    </source>
</evidence>
<accession>A0A9P3LHT0</accession>
<proteinExistence type="predicted"/>
<dbReference type="PANTHER" id="PTHR15549:SF26">
    <property type="entry name" value="AXIAL BUDDING PATTERN PROTEIN 2-RELATED"/>
    <property type="match status" value="1"/>
</dbReference>
<feature type="transmembrane region" description="Helical" evidence="6">
    <location>
        <begin position="80"/>
        <end position="103"/>
    </location>
</feature>
<comment type="caution">
    <text evidence="7">The sequence shown here is derived from an EMBL/GenBank/DDBJ whole genome shotgun (WGS) entry which is preliminary data.</text>
</comment>
<dbReference type="AlphaFoldDB" id="A0A9P3LHT0"/>
<name>A0A9P3LHT0_9APHY</name>
<keyword evidence="8" id="KW-1185">Reference proteome</keyword>
<evidence type="ECO:0000256" key="5">
    <source>
        <dbReference type="SAM" id="MobiDB-lite"/>
    </source>
</evidence>
<dbReference type="GO" id="GO:0071944">
    <property type="term" value="C:cell periphery"/>
    <property type="evidence" value="ECO:0007669"/>
    <property type="project" value="UniProtKB-ARBA"/>
</dbReference>
<reference evidence="7 8" key="1">
    <citation type="submission" date="2021-08" db="EMBL/GenBank/DDBJ databases">
        <title>Draft Genome Sequence of Phanerochaete sordida strain YK-624.</title>
        <authorList>
            <person name="Mori T."/>
            <person name="Dohra H."/>
            <person name="Suzuki T."/>
            <person name="Kawagishi H."/>
            <person name="Hirai H."/>
        </authorList>
    </citation>
    <scope>NUCLEOTIDE SEQUENCE [LARGE SCALE GENOMIC DNA]</scope>
    <source>
        <strain evidence="7 8">YK-624</strain>
    </source>
</reference>
<evidence type="ECO:0000256" key="2">
    <source>
        <dbReference type="ARBA" id="ARBA00022692"/>
    </source>
</evidence>
<keyword evidence="2 6" id="KW-0812">Transmembrane</keyword>